<accession>A0A6J7D1H3</accession>
<dbReference type="AlphaFoldDB" id="A0A6J7D1H3"/>
<protein>
    <submittedName>
        <fullName evidence="1">Unannotated protein</fullName>
    </submittedName>
</protein>
<reference evidence="1" key="1">
    <citation type="submission" date="2020-05" db="EMBL/GenBank/DDBJ databases">
        <authorList>
            <person name="Chiriac C."/>
            <person name="Salcher M."/>
            <person name="Ghai R."/>
            <person name="Kavagutti S V."/>
        </authorList>
    </citation>
    <scope>NUCLEOTIDE SEQUENCE</scope>
</reference>
<gene>
    <name evidence="1" type="ORF">UFOPK3376_00467</name>
</gene>
<dbReference type="EMBL" id="CAFBLP010000008">
    <property type="protein sequence ID" value="CAB4864687.1"/>
    <property type="molecule type" value="Genomic_DNA"/>
</dbReference>
<name>A0A6J7D1H3_9ZZZZ</name>
<evidence type="ECO:0000313" key="1">
    <source>
        <dbReference type="EMBL" id="CAB4864687.1"/>
    </source>
</evidence>
<sequence>MTRHVGDVPVAERVLGIEGLVSPVVLDRLLGDRATPADGETRWFFVSFAYADLPLGSAFDCWRGPGEEAPAVLAAVVVERVTQQYGVDLDHIPHGWKTIVLLRFVGGVPDFIDSLDILEDWSYMPGLMLGSSVDNAPEAQGT</sequence>
<proteinExistence type="predicted"/>
<organism evidence="1">
    <name type="scientific">freshwater metagenome</name>
    <dbReference type="NCBI Taxonomy" id="449393"/>
    <lineage>
        <taxon>unclassified sequences</taxon>
        <taxon>metagenomes</taxon>
        <taxon>ecological metagenomes</taxon>
    </lineage>
</organism>